<dbReference type="AlphaFoldDB" id="A0A6J4I3N2"/>
<feature type="non-terminal residue" evidence="2">
    <location>
        <position position="1"/>
    </location>
</feature>
<accession>A0A6J4I3N2</accession>
<proteinExistence type="predicted"/>
<feature type="non-terminal residue" evidence="2">
    <location>
        <position position="76"/>
    </location>
</feature>
<dbReference type="EMBL" id="CADCTE010000095">
    <property type="protein sequence ID" value="CAA9240467.1"/>
    <property type="molecule type" value="Genomic_DNA"/>
</dbReference>
<organism evidence="2">
    <name type="scientific">uncultured Arthrobacter sp</name>
    <dbReference type="NCBI Taxonomy" id="114050"/>
    <lineage>
        <taxon>Bacteria</taxon>
        <taxon>Bacillati</taxon>
        <taxon>Actinomycetota</taxon>
        <taxon>Actinomycetes</taxon>
        <taxon>Micrococcales</taxon>
        <taxon>Micrococcaceae</taxon>
        <taxon>Arthrobacter</taxon>
        <taxon>environmental samples</taxon>
    </lineage>
</organism>
<feature type="region of interest" description="Disordered" evidence="1">
    <location>
        <begin position="1"/>
        <end position="76"/>
    </location>
</feature>
<gene>
    <name evidence="2" type="ORF">AVDCRST_MAG83-1627</name>
</gene>
<evidence type="ECO:0000256" key="1">
    <source>
        <dbReference type="SAM" id="MobiDB-lite"/>
    </source>
</evidence>
<protein>
    <submittedName>
        <fullName evidence="2">Uncharacterized protein</fullName>
    </submittedName>
</protein>
<feature type="compositionally biased region" description="Basic and acidic residues" evidence="1">
    <location>
        <begin position="58"/>
        <end position="67"/>
    </location>
</feature>
<sequence length="76" mass="8073">GNRGGRRRGNGDRRCQPGGRTGTCGGAFGHRGRRGAEDRLGGAVRRTRTHHGGGGCLARRDRQDHPRPPVPLPGTL</sequence>
<evidence type="ECO:0000313" key="2">
    <source>
        <dbReference type="EMBL" id="CAA9240467.1"/>
    </source>
</evidence>
<feature type="compositionally biased region" description="Gly residues" evidence="1">
    <location>
        <begin position="19"/>
        <end position="29"/>
    </location>
</feature>
<reference evidence="2" key="1">
    <citation type="submission" date="2020-02" db="EMBL/GenBank/DDBJ databases">
        <authorList>
            <person name="Meier V. D."/>
        </authorList>
    </citation>
    <scope>NUCLEOTIDE SEQUENCE</scope>
    <source>
        <strain evidence="2">AVDCRST_MAG83</strain>
    </source>
</reference>
<name>A0A6J4I3N2_9MICC</name>